<name>A0A506Y4I9_9MICO</name>
<evidence type="ECO:0000313" key="2">
    <source>
        <dbReference type="EMBL" id="TPW77506.1"/>
    </source>
</evidence>
<dbReference type="InterPro" id="IPR057204">
    <property type="entry name" value="DUF7882"/>
</dbReference>
<gene>
    <name evidence="2" type="ORF">FJ657_02150</name>
</gene>
<comment type="caution">
    <text evidence="2">The sequence shown here is derived from an EMBL/GenBank/DDBJ whole genome shotgun (WGS) entry which is preliminary data.</text>
</comment>
<dbReference type="Proteomes" id="UP000316252">
    <property type="component" value="Unassembled WGS sequence"/>
</dbReference>
<sequence>MGSLNFEDVEIPVDDRALAHLQVVILSRLRRGEAFAFSWRGADDEAAGRATVWLHPHAKIVFSYIDGDAQGINRHWVDALTEASFSSGGLHLVPEPEAPARRR</sequence>
<protein>
    <submittedName>
        <fullName evidence="2">ATP-dependent DNA ligase</fullName>
    </submittedName>
</protein>
<dbReference type="EMBL" id="VHQG01000001">
    <property type="protein sequence ID" value="TPW77506.1"/>
    <property type="molecule type" value="Genomic_DNA"/>
</dbReference>
<evidence type="ECO:0000259" key="1">
    <source>
        <dbReference type="Pfam" id="PF25355"/>
    </source>
</evidence>
<proteinExistence type="predicted"/>
<keyword evidence="3" id="KW-1185">Reference proteome</keyword>
<keyword evidence="2" id="KW-0436">Ligase</keyword>
<dbReference type="OrthoDB" id="5123855at2"/>
<dbReference type="GO" id="GO:0016874">
    <property type="term" value="F:ligase activity"/>
    <property type="evidence" value="ECO:0007669"/>
    <property type="project" value="UniProtKB-KW"/>
</dbReference>
<organism evidence="2 3">
    <name type="scientific">Schumannella soli</name>
    <dbReference type="NCBI Taxonomy" id="2590779"/>
    <lineage>
        <taxon>Bacteria</taxon>
        <taxon>Bacillati</taxon>
        <taxon>Actinomycetota</taxon>
        <taxon>Actinomycetes</taxon>
        <taxon>Micrococcales</taxon>
        <taxon>Microbacteriaceae</taxon>
        <taxon>Schumannella</taxon>
    </lineage>
</organism>
<dbReference type="AlphaFoldDB" id="A0A506Y4I9"/>
<evidence type="ECO:0000313" key="3">
    <source>
        <dbReference type="Proteomes" id="UP000316252"/>
    </source>
</evidence>
<accession>A0A506Y4I9</accession>
<reference evidence="2 3" key="1">
    <citation type="submission" date="2019-06" db="EMBL/GenBank/DDBJ databases">
        <authorList>
            <person name="Li F."/>
        </authorList>
    </citation>
    <scope>NUCLEOTIDE SEQUENCE [LARGE SCALE GENOMIC DNA]</scope>
    <source>
        <strain evidence="2 3">10F1D-1</strain>
    </source>
</reference>
<dbReference type="Pfam" id="PF25355">
    <property type="entry name" value="DUF7882"/>
    <property type="match status" value="1"/>
</dbReference>
<dbReference type="RefSeq" id="WP_141162034.1">
    <property type="nucleotide sequence ID" value="NZ_VHQG01000001.1"/>
</dbReference>
<feature type="domain" description="DUF7882" evidence="1">
    <location>
        <begin position="1"/>
        <end position="95"/>
    </location>
</feature>